<dbReference type="NCBIfam" id="TIGR00109">
    <property type="entry name" value="hemH"/>
    <property type="match status" value="1"/>
</dbReference>
<keyword evidence="3 7" id="KW-0408">Iron</keyword>
<dbReference type="EC" id="4.98.1.1" evidence="7"/>
<evidence type="ECO:0000313" key="9">
    <source>
        <dbReference type="Proteomes" id="UP000077266"/>
    </source>
</evidence>
<dbReference type="OrthoDB" id="1323at2759"/>
<proteinExistence type="inferred from homology"/>
<dbReference type="InterPro" id="IPR001015">
    <property type="entry name" value="Ferrochelatase"/>
</dbReference>
<dbReference type="CDD" id="cd00419">
    <property type="entry name" value="Ferrochelatase_C"/>
    <property type="match status" value="1"/>
</dbReference>
<comment type="similarity">
    <text evidence="2 7">Belongs to the ferrochelatase family.</text>
</comment>
<evidence type="ECO:0000256" key="1">
    <source>
        <dbReference type="ARBA" id="ARBA00004943"/>
    </source>
</evidence>
<keyword evidence="7" id="KW-0472">Membrane</keyword>
<dbReference type="GO" id="GO:0005743">
    <property type="term" value="C:mitochondrial inner membrane"/>
    <property type="evidence" value="ECO:0007669"/>
    <property type="project" value="UniProtKB-SubCell"/>
</dbReference>
<evidence type="ECO:0000256" key="5">
    <source>
        <dbReference type="ARBA" id="ARBA00023239"/>
    </source>
</evidence>
<protein>
    <recommendedName>
        <fullName evidence="7">Ferrochelatase</fullName>
        <ecNumber evidence="7">4.98.1.1</ecNumber>
    </recommendedName>
</protein>
<dbReference type="FunCoup" id="A0A165B361">
    <property type="interactions" value="557"/>
</dbReference>
<accession>A0A165B361</accession>
<keyword evidence="4 7" id="KW-0350">Heme biosynthesis</keyword>
<name>A0A165B361_EXIGL</name>
<dbReference type="STRING" id="1314781.A0A165B361"/>
<organism evidence="8 9">
    <name type="scientific">Exidia glandulosa HHB12029</name>
    <dbReference type="NCBI Taxonomy" id="1314781"/>
    <lineage>
        <taxon>Eukaryota</taxon>
        <taxon>Fungi</taxon>
        <taxon>Dikarya</taxon>
        <taxon>Basidiomycota</taxon>
        <taxon>Agaricomycotina</taxon>
        <taxon>Agaricomycetes</taxon>
        <taxon>Auriculariales</taxon>
        <taxon>Exidiaceae</taxon>
        <taxon>Exidia</taxon>
    </lineage>
</organism>
<dbReference type="InterPro" id="IPR019772">
    <property type="entry name" value="Ferrochelatase_AS"/>
</dbReference>
<dbReference type="HAMAP" id="MF_00323">
    <property type="entry name" value="Ferrochelatase"/>
    <property type="match status" value="1"/>
</dbReference>
<dbReference type="InterPro" id="IPR033644">
    <property type="entry name" value="Ferrochelatase_C"/>
</dbReference>
<comment type="subcellular location">
    <subcellularLocation>
        <location evidence="7">Mitochondrion inner membrane</location>
    </subcellularLocation>
</comment>
<evidence type="ECO:0000256" key="7">
    <source>
        <dbReference type="RuleBase" id="RU000607"/>
    </source>
</evidence>
<evidence type="ECO:0000256" key="4">
    <source>
        <dbReference type="ARBA" id="ARBA00023133"/>
    </source>
</evidence>
<dbReference type="InterPro" id="IPR033659">
    <property type="entry name" value="Ferrochelatase_N"/>
</dbReference>
<sequence>MSSSRIAAKLGRAYATLHAAPKSGKSPTAIVMLNMGGPSDLEEVHPFLRNLFLDRDLMRLPLQPILAPLIARRRSPSIVEQYAKIGGGSPILKHTIAQGEMMCKLLDEMRPESAPHKAYPAFRYARPLVRPVMQRLKEDGVKRAIAFSQYPQYSCSTTGSSLNEVFRSCGIDRDAGDVDWSVVDRWGTHPGLVEAFAQLIQATLNEHWPDPVERKSAVILFSAHSLPMKVVNRGDPYVAEVAGSVSAVMQRLGVMAANGEGSASASVTELNAAHSGSNTTSLTAAKNPIPGPNPYRLVWQSQVGPQPWMGPQTGDCIKGLAKLGYKNAVLVPIAFTSDHIETLYECDVEYGHVAKEAGINMARVPALNEHPVFVRALADIVAHHLDAGERVSTQMMLRCPGCVNETCGKQKEWFSRGGRSATV</sequence>
<dbReference type="Proteomes" id="UP000077266">
    <property type="component" value="Unassembled WGS sequence"/>
</dbReference>
<evidence type="ECO:0000313" key="8">
    <source>
        <dbReference type="EMBL" id="KZV79740.1"/>
    </source>
</evidence>
<keyword evidence="7" id="KW-0496">Mitochondrion</keyword>
<comment type="pathway">
    <text evidence="1 7">Porphyrin-containing compound metabolism; protoheme biosynthesis; protoheme from protoporphyrin-IX: step 1/1.</text>
</comment>
<comment type="function">
    <text evidence="7">Catalyzes the ferrous insertion into protoporphyrin IX.</text>
</comment>
<dbReference type="Pfam" id="PF00762">
    <property type="entry name" value="Ferrochelatase"/>
    <property type="match status" value="1"/>
</dbReference>
<dbReference type="GO" id="GO:0004325">
    <property type="term" value="F:ferrochelatase activity"/>
    <property type="evidence" value="ECO:0007669"/>
    <property type="project" value="UniProtKB-UniRule"/>
</dbReference>
<dbReference type="CDD" id="cd03411">
    <property type="entry name" value="Ferrochelatase_N"/>
    <property type="match status" value="1"/>
</dbReference>
<keyword evidence="6 7" id="KW-0627">Porphyrin biosynthesis</keyword>
<dbReference type="EMBL" id="KV426570">
    <property type="protein sequence ID" value="KZV79740.1"/>
    <property type="molecule type" value="Genomic_DNA"/>
</dbReference>
<keyword evidence="9" id="KW-1185">Reference proteome</keyword>
<dbReference type="PROSITE" id="PS00534">
    <property type="entry name" value="FERROCHELATASE"/>
    <property type="match status" value="1"/>
</dbReference>
<reference evidence="8 9" key="1">
    <citation type="journal article" date="2016" name="Mol. Biol. Evol.">
        <title>Comparative Genomics of Early-Diverging Mushroom-Forming Fungi Provides Insights into the Origins of Lignocellulose Decay Capabilities.</title>
        <authorList>
            <person name="Nagy L.G."/>
            <person name="Riley R."/>
            <person name="Tritt A."/>
            <person name="Adam C."/>
            <person name="Daum C."/>
            <person name="Floudas D."/>
            <person name="Sun H."/>
            <person name="Yadav J.S."/>
            <person name="Pangilinan J."/>
            <person name="Larsson K.H."/>
            <person name="Matsuura K."/>
            <person name="Barry K."/>
            <person name="Labutti K."/>
            <person name="Kuo R."/>
            <person name="Ohm R.A."/>
            <person name="Bhattacharya S.S."/>
            <person name="Shirouzu T."/>
            <person name="Yoshinaga Y."/>
            <person name="Martin F.M."/>
            <person name="Grigoriev I.V."/>
            <person name="Hibbett D.S."/>
        </authorList>
    </citation>
    <scope>NUCLEOTIDE SEQUENCE [LARGE SCALE GENOMIC DNA]</scope>
    <source>
        <strain evidence="8 9">HHB12029</strain>
    </source>
</reference>
<gene>
    <name evidence="8" type="ORF">EXIGLDRAFT_734322</name>
</gene>
<comment type="catalytic activity">
    <reaction evidence="7">
        <text>heme b + 2 H(+) = protoporphyrin IX + Fe(2+)</text>
        <dbReference type="Rhea" id="RHEA:22584"/>
        <dbReference type="ChEBI" id="CHEBI:15378"/>
        <dbReference type="ChEBI" id="CHEBI:29033"/>
        <dbReference type="ChEBI" id="CHEBI:57306"/>
        <dbReference type="ChEBI" id="CHEBI:60344"/>
        <dbReference type="EC" id="4.98.1.1"/>
    </reaction>
</comment>
<keyword evidence="5 7" id="KW-0456">Lyase</keyword>
<dbReference type="PANTHER" id="PTHR11108">
    <property type="entry name" value="FERROCHELATASE"/>
    <property type="match status" value="1"/>
</dbReference>
<dbReference type="GO" id="GO:0006783">
    <property type="term" value="P:heme biosynthetic process"/>
    <property type="evidence" value="ECO:0007669"/>
    <property type="project" value="UniProtKB-UniRule"/>
</dbReference>
<evidence type="ECO:0000256" key="2">
    <source>
        <dbReference type="ARBA" id="ARBA00007718"/>
    </source>
</evidence>
<dbReference type="PANTHER" id="PTHR11108:SF1">
    <property type="entry name" value="FERROCHELATASE, MITOCHONDRIAL"/>
    <property type="match status" value="1"/>
</dbReference>
<evidence type="ECO:0000256" key="6">
    <source>
        <dbReference type="ARBA" id="ARBA00023244"/>
    </source>
</evidence>
<evidence type="ECO:0000256" key="3">
    <source>
        <dbReference type="ARBA" id="ARBA00023004"/>
    </source>
</evidence>
<dbReference type="Gene3D" id="3.40.50.1400">
    <property type="match status" value="2"/>
</dbReference>
<dbReference type="InParanoid" id="A0A165B361"/>
<keyword evidence="7" id="KW-0999">Mitochondrion inner membrane</keyword>
<dbReference type="UniPathway" id="UPA00252">
    <property type="reaction ID" value="UER00325"/>
</dbReference>
<dbReference type="AlphaFoldDB" id="A0A165B361"/>
<dbReference type="SUPFAM" id="SSF53800">
    <property type="entry name" value="Chelatase"/>
    <property type="match status" value="1"/>
</dbReference>